<name>A0AAV9VY14_9PEZI</name>
<evidence type="ECO:0000259" key="1">
    <source>
        <dbReference type="PROSITE" id="PS50181"/>
    </source>
</evidence>
<evidence type="ECO:0000313" key="3">
    <source>
        <dbReference type="Proteomes" id="UP001370758"/>
    </source>
</evidence>
<dbReference type="Proteomes" id="UP001370758">
    <property type="component" value="Unassembled WGS sequence"/>
</dbReference>
<dbReference type="AlphaFoldDB" id="A0AAV9VY14"/>
<dbReference type="EMBL" id="JAVHJL010000009">
    <property type="protein sequence ID" value="KAK6497703.1"/>
    <property type="molecule type" value="Genomic_DNA"/>
</dbReference>
<dbReference type="PROSITE" id="PS50181">
    <property type="entry name" value="FBOX"/>
    <property type="match status" value="1"/>
</dbReference>
<protein>
    <recommendedName>
        <fullName evidence="1">F-box domain-containing protein</fullName>
    </recommendedName>
</protein>
<organism evidence="2 3">
    <name type="scientific">Arthrobotrys musiformis</name>
    <dbReference type="NCBI Taxonomy" id="47236"/>
    <lineage>
        <taxon>Eukaryota</taxon>
        <taxon>Fungi</taxon>
        <taxon>Dikarya</taxon>
        <taxon>Ascomycota</taxon>
        <taxon>Pezizomycotina</taxon>
        <taxon>Orbiliomycetes</taxon>
        <taxon>Orbiliales</taxon>
        <taxon>Orbiliaceae</taxon>
        <taxon>Arthrobotrys</taxon>
    </lineage>
</organism>
<evidence type="ECO:0000313" key="2">
    <source>
        <dbReference type="EMBL" id="KAK6497703.1"/>
    </source>
</evidence>
<proteinExistence type="predicted"/>
<feature type="domain" description="F-box" evidence="1">
    <location>
        <begin position="1"/>
        <end position="44"/>
    </location>
</feature>
<dbReference type="InterPro" id="IPR001810">
    <property type="entry name" value="F-box_dom"/>
</dbReference>
<keyword evidence="3" id="KW-1185">Reference proteome</keyword>
<sequence length="297" mass="34426">MHLPSEVFHQILKYVDGDYKTLSSLRRVDKETSELVTPEFWNVNTVKIVKGVARSVDQMRSIIDTGLHQHVKSITITSTSFWPQWMADNVVFNRMSLSRAEEAQPLYPCGEKQGPFDPNSRNFRQQSRLYMSTIIELLRTCKNLNKLTIRSRQFSSNINQPRGKRQDCWSTFFVAKIFPVIAQSNISEILLHGADEGSFKRVFGQELLLRGRGRRGRGRRRLMAFPNLKSLGIRICERPDFSKNDTAEMDTIRKDTKTYFFERGLGPKIQDPNDVAFNQTFSMHRSGGIYGFTYRRK</sequence>
<accession>A0AAV9VY14</accession>
<comment type="caution">
    <text evidence="2">The sequence shown here is derived from an EMBL/GenBank/DDBJ whole genome shotgun (WGS) entry which is preliminary data.</text>
</comment>
<reference evidence="2 3" key="1">
    <citation type="submission" date="2023-08" db="EMBL/GenBank/DDBJ databases">
        <authorList>
            <person name="Palmer J.M."/>
        </authorList>
    </citation>
    <scope>NUCLEOTIDE SEQUENCE [LARGE SCALE GENOMIC DNA]</scope>
    <source>
        <strain evidence="2 3">TWF481</strain>
    </source>
</reference>
<gene>
    <name evidence="2" type="ORF">TWF481_012106</name>
</gene>